<keyword evidence="4" id="KW-1185">Reference proteome</keyword>
<dbReference type="CDD" id="cd20264">
    <property type="entry name" value="Complex1_LYR_LYRM4"/>
    <property type="match status" value="1"/>
</dbReference>
<dbReference type="EMBL" id="JAMWBK010000004">
    <property type="protein sequence ID" value="KAJ8905761.1"/>
    <property type="molecule type" value="Genomic_DNA"/>
</dbReference>
<dbReference type="PANTHER" id="PTHR13166">
    <property type="entry name" value="PROTEIN C6ORF149"/>
    <property type="match status" value="1"/>
</dbReference>
<evidence type="ECO:0000313" key="4">
    <source>
        <dbReference type="Proteomes" id="UP001157974"/>
    </source>
</evidence>
<feature type="domain" description="Complex 1 LYR protein" evidence="2">
    <location>
        <begin position="1"/>
        <end position="50"/>
    </location>
</feature>
<dbReference type="AlphaFoldDB" id="A0AAV8UW42"/>
<sequence length="74" mass="9118">MLRKGNRFSDYNFRMLARRRVKERFREAREETSEDKLKFLFEDAQKNSEMLDRQTVVGELYRWTPVTFVDQKHS</sequence>
<protein>
    <recommendedName>
        <fullName evidence="2">Complex 1 LYR protein domain-containing protein</fullName>
    </recommendedName>
</protein>
<name>A0AAV8UW42_9RHOD</name>
<evidence type="ECO:0000256" key="1">
    <source>
        <dbReference type="ARBA" id="ARBA00009508"/>
    </source>
</evidence>
<dbReference type="GO" id="GO:0016226">
    <property type="term" value="P:iron-sulfur cluster assembly"/>
    <property type="evidence" value="ECO:0007669"/>
    <property type="project" value="InterPro"/>
</dbReference>
<comment type="similarity">
    <text evidence="1">Belongs to the complex I LYR family.</text>
</comment>
<dbReference type="InterPro" id="IPR045297">
    <property type="entry name" value="Complex1_LYR_LYRM4"/>
</dbReference>
<comment type="caution">
    <text evidence="3">The sequence shown here is derived from an EMBL/GenBank/DDBJ whole genome shotgun (WGS) entry which is preliminary data.</text>
</comment>
<dbReference type="Proteomes" id="UP001157974">
    <property type="component" value="Unassembled WGS sequence"/>
</dbReference>
<evidence type="ECO:0000313" key="3">
    <source>
        <dbReference type="EMBL" id="KAJ8905761.1"/>
    </source>
</evidence>
<dbReference type="InterPro" id="IPR008011">
    <property type="entry name" value="Complex1_LYR_dom"/>
</dbReference>
<dbReference type="Pfam" id="PF05347">
    <property type="entry name" value="Complex1_LYR"/>
    <property type="match status" value="1"/>
</dbReference>
<evidence type="ECO:0000259" key="2">
    <source>
        <dbReference type="Pfam" id="PF05347"/>
    </source>
</evidence>
<dbReference type="GO" id="GO:0005739">
    <property type="term" value="C:mitochondrion"/>
    <property type="evidence" value="ECO:0007669"/>
    <property type="project" value="TreeGrafter"/>
</dbReference>
<dbReference type="GO" id="GO:1990221">
    <property type="term" value="C:L-cysteine desulfurase complex"/>
    <property type="evidence" value="ECO:0007669"/>
    <property type="project" value="TreeGrafter"/>
</dbReference>
<gene>
    <name evidence="3" type="ORF">NDN08_002266</name>
</gene>
<dbReference type="PANTHER" id="PTHR13166:SF7">
    <property type="entry name" value="LYR MOTIF-CONTAINING PROTEIN 4"/>
    <property type="match status" value="1"/>
</dbReference>
<organism evidence="3 4">
    <name type="scientific">Rhodosorus marinus</name>
    <dbReference type="NCBI Taxonomy" id="101924"/>
    <lineage>
        <taxon>Eukaryota</taxon>
        <taxon>Rhodophyta</taxon>
        <taxon>Stylonematophyceae</taxon>
        <taxon>Stylonematales</taxon>
        <taxon>Stylonemataceae</taxon>
        <taxon>Rhodosorus</taxon>
    </lineage>
</organism>
<proteinExistence type="inferred from homology"/>
<accession>A0AAV8UW42</accession>
<dbReference type="InterPro" id="IPR051522">
    <property type="entry name" value="ISC_assembly_LYR"/>
</dbReference>
<reference evidence="3 4" key="1">
    <citation type="journal article" date="2023" name="Nat. Commun.">
        <title>Origin of minicircular mitochondrial genomes in red algae.</title>
        <authorList>
            <person name="Lee Y."/>
            <person name="Cho C.H."/>
            <person name="Lee Y.M."/>
            <person name="Park S.I."/>
            <person name="Yang J.H."/>
            <person name="West J.A."/>
            <person name="Bhattacharya D."/>
            <person name="Yoon H.S."/>
        </authorList>
    </citation>
    <scope>NUCLEOTIDE SEQUENCE [LARGE SCALE GENOMIC DNA]</scope>
    <source>
        <strain evidence="3 4">CCMP1338</strain>
        <tissue evidence="3">Whole cell</tissue>
    </source>
</reference>